<sequence length="236" mass="26943">MSPLTSIICLANSWKHGDRCIAGINPETGRWIRPISDLEDGRIPRSMRLLEGKEPQLLDIIQIPLGKTGNDFGFESENLSVLPGRWKKQGQVTTKEVLRYCSSEPYILHNYKKFVTVPELARKPFALRKTLQLVHVTEFFVEKKQRETGTNQYKATIVSRNGQRLSRLGITDPLFVKKLDQGNEPIVPCLVTVSLSMPHRPPNWEGDDPCWKLIAAVMELETNDYDDQDELLDLPF</sequence>
<dbReference type="eggNOG" id="ENOG5030MAQ">
    <property type="taxonomic scope" value="Bacteria"/>
</dbReference>
<organism evidence="2 3">
    <name type="scientific">Dactylococcopsis salina (strain PCC 8305)</name>
    <name type="common">Myxobactron salinum</name>
    <dbReference type="NCBI Taxonomy" id="13035"/>
    <lineage>
        <taxon>Bacteria</taxon>
        <taxon>Bacillati</taxon>
        <taxon>Cyanobacteriota</taxon>
        <taxon>Cyanophyceae</taxon>
        <taxon>Nodosilineales</taxon>
        <taxon>Cymatolegaceae</taxon>
        <taxon>Dactylococcopsis</taxon>
    </lineage>
</organism>
<dbReference type="HOGENOM" id="CLU_091663_0_0_3"/>
<dbReference type="STRING" id="13035.Dacsa_3222"/>
<feature type="domain" description="Dual OB-containing" evidence="1">
    <location>
        <begin position="6"/>
        <end position="217"/>
    </location>
</feature>
<dbReference type="AlphaFoldDB" id="K9YXT0"/>
<dbReference type="Pfam" id="PF22557">
    <property type="entry name" value="DuOB"/>
    <property type="match status" value="1"/>
</dbReference>
<evidence type="ECO:0000259" key="1">
    <source>
        <dbReference type="Pfam" id="PF22557"/>
    </source>
</evidence>
<dbReference type="PATRIC" id="fig|13035.3.peg.3647"/>
<dbReference type="EMBL" id="CP003944">
    <property type="protein sequence ID" value="AFZ51741.1"/>
    <property type="molecule type" value="Genomic_DNA"/>
</dbReference>
<evidence type="ECO:0000313" key="3">
    <source>
        <dbReference type="Proteomes" id="UP000010482"/>
    </source>
</evidence>
<name>K9YXT0_DACS8</name>
<accession>K9YXT0</accession>
<protein>
    <recommendedName>
        <fullName evidence="1">Dual OB-containing domain-containing protein</fullName>
    </recommendedName>
</protein>
<dbReference type="InterPro" id="IPR054335">
    <property type="entry name" value="DuOB_dom"/>
</dbReference>
<proteinExistence type="predicted"/>
<gene>
    <name evidence="2" type="ORF">Dacsa_3222</name>
</gene>
<reference evidence="2" key="1">
    <citation type="submission" date="2012-04" db="EMBL/GenBank/DDBJ databases">
        <title>Finished genome of Dactylococcopsis salina PCC 8305.</title>
        <authorList>
            <consortium name="US DOE Joint Genome Institute"/>
            <person name="Gugger M."/>
            <person name="Coursin T."/>
            <person name="Rippka R."/>
            <person name="Tandeau De Marsac N."/>
            <person name="Huntemann M."/>
            <person name="Wei C.-L."/>
            <person name="Han J."/>
            <person name="Detter J.C."/>
            <person name="Han C."/>
            <person name="Tapia R."/>
            <person name="Daligault H."/>
            <person name="Chen A."/>
            <person name="Krypides N."/>
            <person name="Mavromatis K."/>
            <person name="Markowitz V."/>
            <person name="Szeto E."/>
            <person name="Ivanova N."/>
            <person name="Ovchinnikova G."/>
            <person name="Pagani I."/>
            <person name="Pati A."/>
            <person name="Goodwin L."/>
            <person name="Peters L."/>
            <person name="Pitluck S."/>
            <person name="Woyke T."/>
            <person name="Kerfeld C."/>
        </authorList>
    </citation>
    <scope>NUCLEOTIDE SEQUENCE [LARGE SCALE GENOMIC DNA]</scope>
    <source>
        <strain evidence="2">PCC 8305</strain>
    </source>
</reference>
<evidence type="ECO:0000313" key="2">
    <source>
        <dbReference type="EMBL" id="AFZ51741.1"/>
    </source>
</evidence>
<dbReference type="RefSeq" id="WP_015230718.1">
    <property type="nucleotide sequence ID" value="NC_019780.1"/>
</dbReference>
<dbReference type="KEGG" id="dsl:Dacsa_3222"/>
<dbReference type="Proteomes" id="UP000010482">
    <property type="component" value="Chromosome"/>
</dbReference>
<dbReference type="OrthoDB" id="517225at2"/>
<keyword evidence="3" id="KW-1185">Reference proteome</keyword>